<organism evidence="1 2">
    <name type="scientific">Linum trigynum</name>
    <dbReference type="NCBI Taxonomy" id="586398"/>
    <lineage>
        <taxon>Eukaryota</taxon>
        <taxon>Viridiplantae</taxon>
        <taxon>Streptophyta</taxon>
        <taxon>Embryophyta</taxon>
        <taxon>Tracheophyta</taxon>
        <taxon>Spermatophyta</taxon>
        <taxon>Magnoliopsida</taxon>
        <taxon>eudicotyledons</taxon>
        <taxon>Gunneridae</taxon>
        <taxon>Pentapetalae</taxon>
        <taxon>rosids</taxon>
        <taxon>fabids</taxon>
        <taxon>Malpighiales</taxon>
        <taxon>Linaceae</taxon>
        <taxon>Linum</taxon>
    </lineage>
</organism>
<evidence type="ECO:0008006" key="3">
    <source>
        <dbReference type="Google" id="ProtNLM"/>
    </source>
</evidence>
<dbReference type="AlphaFoldDB" id="A0AAV2ET49"/>
<sequence length="126" mass="13366">MGGGNVSFLPLLILPIFLTLCLAAALLLILTLVSPKSSCSTQLQLSATNAVESSDGSNNNLSSSLPRSSLLISLTRLLVLISRLCFAERGGRAPHYVVVVVATTWGQSRCFLVSVNFSGFFRGHAL</sequence>
<accession>A0AAV2ET49</accession>
<dbReference type="Proteomes" id="UP001497516">
    <property type="component" value="Chromosome 5"/>
</dbReference>
<gene>
    <name evidence="1" type="ORF">LTRI10_LOCUS30028</name>
</gene>
<name>A0AAV2ET49_9ROSI</name>
<evidence type="ECO:0000313" key="1">
    <source>
        <dbReference type="EMBL" id="CAL1389148.1"/>
    </source>
</evidence>
<evidence type="ECO:0000313" key="2">
    <source>
        <dbReference type="Proteomes" id="UP001497516"/>
    </source>
</evidence>
<protein>
    <recommendedName>
        <fullName evidence="3">Secreted peptide</fullName>
    </recommendedName>
</protein>
<reference evidence="1 2" key="1">
    <citation type="submission" date="2024-04" db="EMBL/GenBank/DDBJ databases">
        <authorList>
            <person name="Fracassetti M."/>
        </authorList>
    </citation>
    <scope>NUCLEOTIDE SEQUENCE [LARGE SCALE GENOMIC DNA]</scope>
</reference>
<proteinExistence type="predicted"/>
<dbReference type="EMBL" id="OZ034818">
    <property type="protein sequence ID" value="CAL1389148.1"/>
    <property type="molecule type" value="Genomic_DNA"/>
</dbReference>
<keyword evidence="2" id="KW-1185">Reference proteome</keyword>